<accession>A0ACB6SDL3</accession>
<reference evidence="1" key="1">
    <citation type="journal article" date="2020" name="Stud. Mycol.">
        <title>101 Dothideomycetes genomes: a test case for predicting lifestyles and emergence of pathogens.</title>
        <authorList>
            <person name="Haridas S."/>
            <person name="Albert R."/>
            <person name="Binder M."/>
            <person name="Bloem J."/>
            <person name="Labutti K."/>
            <person name="Salamov A."/>
            <person name="Andreopoulos B."/>
            <person name="Baker S."/>
            <person name="Barry K."/>
            <person name="Bills G."/>
            <person name="Bluhm B."/>
            <person name="Cannon C."/>
            <person name="Castanera R."/>
            <person name="Culley D."/>
            <person name="Daum C."/>
            <person name="Ezra D."/>
            <person name="Gonzalez J."/>
            <person name="Henrissat B."/>
            <person name="Kuo A."/>
            <person name="Liang C."/>
            <person name="Lipzen A."/>
            <person name="Lutzoni F."/>
            <person name="Magnuson J."/>
            <person name="Mondo S."/>
            <person name="Nolan M."/>
            <person name="Ohm R."/>
            <person name="Pangilinan J."/>
            <person name="Park H.-J."/>
            <person name="Ramirez L."/>
            <person name="Alfaro M."/>
            <person name="Sun H."/>
            <person name="Tritt A."/>
            <person name="Yoshinaga Y."/>
            <person name="Zwiers L.-H."/>
            <person name="Turgeon B."/>
            <person name="Goodwin S."/>
            <person name="Spatafora J."/>
            <person name="Crous P."/>
            <person name="Grigoriev I."/>
        </authorList>
    </citation>
    <scope>NUCLEOTIDE SEQUENCE</scope>
    <source>
        <strain evidence="1">CBS 525.71</strain>
    </source>
</reference>
<keyword evidence="2" id="KW-1185">Reference proteome</keyword>
<protein>
    <submittedName>
        <fullName evidence="1">Uncharacterized protein</fullName>
    </submittedName>
</protein>
<name>A0ACB6SDL3_9PLEO</name>
<comment type="caution">
    <text evidence="1">The sequence shown here is derived from an EMBL/GenBank/DDBJ whole genome shotgun (WGS) entry which is preliminary data.</text>
</comment>
<proteinExistence type="predicted"/>
<dbReference type="Proteomes" id="UP000799754">
    <property type="component" value="Unassembled WGS sequence"/>
</dbReference>
<dbReference type="EMBL" id="MU006704">
    <property type="protein sequence ID" value="KAF2631344.1"/>
    <property type="molecule type" value="Genomic_DNA"/>
</dbReference>
<gene>
    <name evidence="1" type="ORF">BU25DRAFT_418161</name>
</gene>
<evidence type="ECO:0000313" key="1">
    <source>
        <dbReference type="EMBL" id="KAF2631344.1"/>
    </source>
</evidence>
<organism evidence="1 2">
    <name type="scientific">Macroventuria anomochaeta</name>
    <dbReference type="NCBI Taxonomy" id="301207"/>
    <lineage>
        <taxon>Eukaryota</taxon>
        <taxon>Fungi</taxon>
        <taxon>Dikarya</taxon>
        <taxon>Ascomycota</taxon>
        <taxon>Pezizomycotina</taxon>
        <taxon>Dothideomycetes</taxon>
        <taxon>Pleosporomycetidae</taxon>
        <taxon>Pleosporales</taxon>
        <taxon>Pleosporineae</taxon>
        <taxon>Didymellaceae</taxon>
        <taxon>Macroventuria</taxon>
    </lineage>
</organism>
<sequence length="653" mass="72567">MTSLAVVRCDRDDPCGNCVDSNISCNRTASTARSASKRRRGPETTATPQSVQRHGLQASFTPSPPRSTSVPQSPPIIEAHDFIRREITSGKPMPADRLAVLNSAMSFVTHLSQTVQHENLAGARSTRVADILEGISTPSVEILYWMLCELKGSNIGPHVLDYFKHVSPKSLKTMGLALINRNGDNETLLLYSICVNSAIFKFINTVLSESDMGGIEDGLRDQASKYLQSVKLAMKRIHLLAVPSLLFLQSLLCSAFIAQGQGDSVHCWAFISAACKTCEDLNLDAQVNACQFETEDDIELYYCYVWCHILDKNYSMMLGRTQCLLNHEGLDSVFSSPLNRSLSALLSTYLLFVPVQAIFILELHPLKISNKKTLLSRVEYMVADLLNRLQRVHARITELHGPSDSWSGLHMGTELTTIQFSYHSLRTSILRSKQICLPAQPYVDHDCLESARMAMSTLRGIQEAAMTLIDIRSHIAYMHWTVLYHPLTPFFVLFCNVVATSDSNDFHTLKRVTEELEGLVEFSASIAKLQTLFRSFIELCEGLVSDKRQKTAKSTDDIESLGGHVQQPVIMAPQSQAANHTAEFTTLMAPSDSYSLMQPTSTPSLFLDYTFAFSADGTPGAMDPGWGLFDVHPTLNWLDADFSFFDSELHQEG</sequence>
<evidence type="ECO:0000313" key="2">
    <source>
        <dbReference type="Proteomes" id="UP000799754"/>
    </source>
</evidence>